<evidence type="ECO:0000313" key="3">
    <source>
        <dbReference type="Proteomes" id="UP000749559"/>
    </source>
</evidence>
<dbReference type="EMBL" id="CAIIXF020000006">
    <property type="protein sequence ID" value="CAH1787403.1"/>
    <property type="molecule type" value="Genomic_DNA"/>
</dbReference>
<dbReference type="InterPro" id="IPR043153">
    <property type="entry name" value="DENN_C"/>
</dbReference>
<dbReference type="PANTHER" id="PTHR15288:SF0">
    <property type="entry name" value="UDENN DOMAIN-CONTAINING PROTEIN"/>
    <property type="match status" value="1"/>
</dbReference>
<feature type="compositionally biased region" description="Polar residues" evidence="1">
    <location>
        <begin position="383"/>
        <end position="393"/>
    </location>
</feature>
<feature type="compositionally biased region" description="Polar residues" evidence="1">
    <location>
        <begin position="431"/>
        <end position="452"/>
    </location>
</feature>
<dbReference type="PANTHER" id="PTHR15288">
    <property type="entry name" value="DENN DOMAIN-CONTAINING PROTEIN 2"/>
    <property type="match status" value="1"/>
</dbReference>
<feature type="compositionally biased region" description="Basic and acidic residues" evidence="1">
    <location>
        <begin position="394"/>
        <end position="406"/>
    </location>
</feature>
<dbReference type="InterPro" id="IPR005112">
    <property type="entry name" value="dDENN_dom"/>
</dbReference>
<dbReference type="Pfam" id="PF02141">
    <property type="entry name" value="DENN"/>
    <property type="match status" value="1"/>
</dbReference>
<feature type="compositionally biased region" description="Basic and acidic residues" evidence="1">
    <location>
        <begin position="870"/>
        <end position="883"/>
    </location>
</feature>
<evidence type="ECO:0000313" key="2">
    <source>
        <dbReference type="EMBL" id="CAH1787403.1"/>
    </source>
</evidence>
<dbReference type="Pfam" id="PF03456">
    <property type="entry name" value="uDENN"/>
    <property type="match status" value="1"/>
</dbReference>
<reference evidence="2" key="1">
    <citation type="submission" date="2022-03" db="EMBL/GenBank/DDBJ databases">
        <authorList>
            <person name="Martin C."/>
        </authorList>
    </citation>
    <scope>NUCLEOTIDE SEQUENCE</scope>
</reference>
<feature type="compositionally biased region" description="Pro residues" evidence="1">
    <location>
        <begin position="575"/>
        <end position="589"/>
    </location>
</feature>
<dbReference type="SMART" id="SM00801">
    <property type="entry name" value="dDENN"/>
    <property type="match status" value="1"/>
</dbReference>
<feature type="compositionally biased region" description="Polar residues" evidence="1">
    <location>
        <begin position="61"/>
        <end position="74"/>
    </location>
</feature>
<feature type="compositionally biased region" description="Basic and acidic residues" evidence="1">
    <location>
        <begin position="205"/>
        <end position="241"/>
    </location>
</feature>
<feature type="compositionally biased region" description="Polar residues" evidence="1">
    <location>
        <begin position="407"/>
        <end position="424"/>
    </location>
</feature>
<name>A0A8J1TYQ3_OWEFU</name>
<dbReference type="InterPro" id="IPR001194">
    <property type="entry name" value="cDENN_dom"/>
</dbReference>
<feature type="compositionally biased region" description="Low complexity" evidence="1">
    <location>
        <begin position="95"/>
        <end position="111"/>
    </location>
</feature>
<dbReference type="InterPro" id="IPR051942">
    <property type="entry name" value="DENN_domain_containing_2"/>
</dbReference>
<feature type="compositionally biased region" description="Polar residues" evidence="1">
    <location>
        <begin position="615"/>
        <end position="630"/>
    </location>
</feature>
<dbReference type="FunFam" id="3.40.50.11500:FF:000004">
    <property type="entry name" value="DENN domain-containing protein 2C isoform X1"/>
    <property type="match status" value="1"/>
</dbReference>
<dbReference type="OrthoDB" id="10266080at2759"/>
<feature type="region of interest" description="Disordered" evidence="1">
    <location>
        <begin position="857"/>
        <end position="894"/>
    </location>
</feature>
<feature type="compositionally biased region" description="Basic and acidic residues" evidence="1">
    <location>
        <begin position="156"/>
        <end position="182"/>
    </location>
</feature>
<dbReference type="SMART" id="SM00799">
    <property type="entry name" value="DENN"/>
    <property type="match status" value="1"/>
</dbReference>
<feature type="compositionally biased region" description="Basic residues" evidence="1">
    <location>
        <begin position="465"/>
        <end position="474"/>
    </location>
</feature>
<protein>
    <submittedName>
        <fullName evidence="2">Uncharacterized protein</fullName>
    </submittedName>
</protein>
<dbReference type="InterPro" id="IPR037516">
    <property type="entry name" value="Tripartite_DENN"/>
</dbReference>
<dbReference type="Gene3D" id="3.40.50.11500">
    <property type="match status" value="1"/>
</dbReference>
<dbReference type="PROSITE" id="PS50211">
    <property type="entry name" value="DENN"/>
    <property type="match status" value="1"/>
</dbReference>
<organism evidence="2 3">
    <name type="scientific">Owenia fusiformis</name>
    <name type="common">Polychaete worm</name>
    <dbReference type="NCBI Taxonomy" id="6347"/>
    <lineage>
        <taxon>Eukaryota</taxon>
        <taxon>Metazoa</taxon>
        <taxon>Spiralia</taxon>
        <taxon>Lophotrochozoa</taxon>
        <taxon>Annelida</taxon>
        <taxon>Polychaeta</taxon>
        <taxon>Sedentaria</taxon>
        <taxon>Canalipalpata</taxon>
        <taxon>Sabellida</taxon>
        <taxon>Oweniida</taxon>
        <taxon>Oweniidae</taxon>
        <taxon>Owenia</taxon>
    </lineage>
</organism>
<dbReference type="SMART" id="SM00800">
    <property type="entry name" value="uDENN"/>
    <property type="match status" value="1"/>
</dbReference>
<comment type="caution">
    <text evidence="2">The sequence shown here is derived from an EMBL/GenBank/DDBJ whole genome shotgun (WGS) entry which is preliminary data.</text>
</comment>
<dbReference type="Proteomes" id="UP000749559">
    <property type="component" value="Unassembled WGS sequence"/>
</dbReference>
<dbReference type="Pfam" id="PF03455">
    <property type="entry name" value="dDENN"/>
    <property type="match status" value="1"/>
</dbReference>
<proteinExistence type="predicted"/>
<dbReference type="Gene3D" id="3.30.450.200">
    <property type="match status" value="1"/>
</dbReference>
<feature type="region of interest" description="Disordered" evidence="1">
    <location>
        <begin position="331"/>
        <end position="482"/>
    </location>
</feature>
<accession>A0A8J1TYQ3</accession>
<sequence length="1359" mass="153036">MAGRGTVYSEPKPGQVQGLLKKFESNEDLRNISKEASPLKTSEGVVSGRNYLKSHLEPATSMENRISRFTQGANQGEGEKRVSISPTRPAFQGVHSKGSSSGHSRQSHLSGTELNSPGYPNKPAHAGQIRTKTEPSHQVKSPMYPNAANKDPVSVHGRDKPDGEITQRLHTQSDTKQDDTHSGNKKVSNLKARLSDLAVMYSATDKSRHTDSDVNKNKKDGNEHSTKPDVAKQHDLNHDTDNMTSVKWRISKLTERKDNVRPLSSRPPFNRNPSKENFEVPKSPVKSISPARKVNPSPSYLSKADSDAEPIYKNHAVLRRLKKFEDGALATDISKRASLKSSPYTDLGYGSTEDDKHKPFSVPSGSKAPLKPTKPVIPKFESSPISPNSQTKPLEQRERLAGEESHSGNVDNLTKQWQDKMPSTSEDEHNNNTQGNQSESEDNVYNKTNSEVESTDVKCPGNISRRPRYVRNKPPKLPQMPIAKPKVQNESTLPTTENVANKVATLVGNIPRVKKSQTVRPNSMILPGEYVHRSSTFYTTLDSELRENKTVLKKELNKVLLSGGQSNTHNERPPRPPPYEGVVKQPPPYDGVVLLPGSPLEEYKPKGPSKPPRTFQHNSPPKSENQQNYSPDHLGQRPFSREFMGKCITLRPAPSPSTHAYEPVSLQAKKAQLPKDAFIRQKKQKITNPNYGTEQALLRISNCNVGLQRGGFRDHGKNSRGMVRSSSDECLYADPVDVRSTKNKKADLWITESGQGQLVGPPVLVDEGGYAIPDHHERIHIAKSLDEKNPALSHSHQRSLSLYGNDRRRGAVPFVKMNSDIDMMRQPSISPQAGLQRKVRLKIRRAYSVLRKNLSQSPSVAEAGATGGSRGDEVDFTEHKDTQSDGSESLVDAEEQRRRLKHVASIREKTYATLDKVREFRESNYPQFFEYALEVGLQAKPGTNKYEPYIKQQFPDNVKVNNTSIPQFCFPDADTWQPVTYYESETFSFVLTDIDGSRQYGYCRRMLPPDRKARLPEVYCIITPLGAFALYQQVLNEIEMLRYESLTRAHNFVNNVYSRPLPSPGKTITVHCKDDFGNFERKVFKRPADSRLEHVNYEFLFTILGIDNTLMVFASILLERRILFTAGKLSILSPCIHAMTSLLYPFTWQHTFIPVLPSALIDIVCSPTPYIIGVLSDCVPQLEGLPMDEVLIVNLDGGRLTEELGDEGTIIPQKLQKAIKTALKMCMEDEESPGSKNLMISEAFLRLFVETTGHYKYHISIQQDNQHHFQKEQFIRALSSKSLRMFLEWFTETQMFEMFVTEQLEGRDSDIGLFEACIMEFEEERELLSFKQNMREFGKKMKNIFGGKLFKNKKDESVA</sequence>
<feature type="region of interest" description="Disordered" evidence="1">
    <location>
        <begin position="561"/>
        <end position="638"/>
    </location>
</feature>
<evidence type="ECO:0000256" key="1">
    <source>
        <dbReference type="SAM" id="MobiDB-lite"/>
    </source>
</evidence>
<feature type="region of interest" description="Disordered" evidence="1">
    <location>
        <begin position="57"/>
        <end position="311"/>
    </location>
</feature>
<gene>
    <name evidence="2" type="ORF">OFUS_LOCUS13113</name>
</gene>
<keyword evidence="3" id="KW-1185">Reference proteome</keyword>
<dbReference type="InterPro" id="IPR005113">
    <property type="entry name" value="uDENN_dom"/>
</dbReference>